<keyword evidence="2" id="KW-0472">Membrane</keyword>
<organism evidence="4 5">
    <name type="scientific">Methanocalculus chunghsingensis</name>
    <dbReference type="NCBI Taxonomy" id="156457"/>
    <lineage>
        <taxon>Archaea</taxon>
        <taxon>Methanobacteriati</taxon>
        <taxon>Methanobacteriota</taxon>
        <taxon>Stenosarchaea group</taxon>
        <taxon>Methanomicrobia</taxon>
        <taxon>Methanomicrobiales</taxon>
        <taxon>Methanocalculaceae</taxon>
        <taxon>Methanocalculus</taxon>
    </lineage>
</organism>
<keyword evidence="1" id="KW-0732">Signal</keyword>
<dbReference type="SUPFAM" id="SSF53850">
    <property type="entry name" value="Periplasmic binding protein-like II"/>
    <property type="match status" value="1"/>
</dbReference>
<proteinExistence type="predicted"/>
<dbReference type="PANTHER" id="PTHR30570:SF1">
    <property type="entry name" value="PHOSPHATE-BINDING PROTEIN PSTS"/>
    <property type="match status" value="1"/>
</dbReference>
<dbReference type="Pfam" id="PF12849">
    <property type="entry name" value="PBP_like_2"/>
    <property type="match status" value="1"/>
</dbReference>
<keyword evidence="2" id="KW-1133">Transmembrane helix</keyword>
<evidence type="ECO:0000259" key="3">
    <source>
        <dbReference type="Pfam" id="PF12849"/>
    </source>
</evidence>
<protein>
    <recommendedName>
        <fullName evidence="3">PBP domain-containing protein</fullName>
    </recommendedName>
</protein>
<feature type="domain" description="PBP" evidence="3">
    <location>
        <begin position="64"/>
        <end position="331"/>
    </location>
</feature>
<name>A0A8J8B535_9EURY</name>
<dbReference type="Proteomes" id="UP000730161">
    <property type="component" value="Unassembled WGS sequence"/>
</dbReference>
<sequence>MVSVDQESGYMRGDDVMVFRGGNGVWIVIMVALLAGACIIFAGFLLWLNQDDDIPSSSLQDGRGRLPIVIAGSTTVQPVSEILASVYMRSHQNHQIIVEGGGSGAGIRRAGTGEIEIGATSRSVKDEEFLLYPDLRVHQIGGSGIVVIASLDYPGSMITFEDLLLLYNDQDDHISNMGNIRNIRVVVQRKDHSGTEEVFAEWLFPGSKDVDSALYAHDTSASGPVIQMAMDGNAGVLRVVKEHIGAIGFVDFGYAEHDPGVKILRIVDKGSQEAVPRDLSLVRKAILNEFRSGEMRDETLRYVPGLTRPLAYVTEQNPDDEVMAFIDFARSSDARRYFNEIGYFSMNEIDELVM</sequence>
<dbReference type="PANTHER" id="PTHR30570">
    <property type="entry name" value="PERIPLASMIC PHOSPHATE BINDING COMPONENT OF PHOSPHATE ABC TRANSPORTER"/>
    <property type="match status" value="1"/>
</dbReference>
<dbReference type="Gene3D" id="3.40.190.10">
    <property type="entry name" value="Periplasmic binding protein-like II"/>
    <property type="match status" value="2"/>
</dbReference>
<reference evidence="4" key="1">
    <citation type="submission" date="2014-12" db="EMBL/GenBank/DDBJ databases">
        <authorList>
            <person name="Huang H.-H."/>
            <person name="Chen S.-C."/>
            <person name="Lai M.-C."/>
        </authorList>
    </citation>
    <scope>NUCLEOTIDE SEQUENCE</scope>
    <source>
        <strain evidence="4">K1F9705b</strain>
    </source>
</reference>
<evidence type="ECO:0000256" key="1">
    <source>
        <dbReference type="ARBA" id="ARBA00022729"/>
    </source>
</evidence>
<evidence type="ECO:0000313" key="5">
    <source>
        <dbReference type="Proteomes" id="UP000730161"/>
    </source>
</evidence>
<gene>
    <name evidence="4" type="ORF">RJ53_03735</name>
</gene>
<evidence type="ECO:0000256" key="2">
    <source>
        <dbReference type="SAM" id="Phobius"/>
    </source>
</evidence>
<dbReference type="EMBL" id="JWHL01000003">
    <property type="protein sequence ID" value="MBR1368664.1"/>
    <property type="molecule type" value="Genomic_DNA"/>
</dbReference>
<comment type="caution">
    <text evidence="4">The sequence shown here is derived from an EMBL/GenBank/DDBJ whole genome shotgun (WGS) entry which is preliminary data.</text>
</comment>
<accession>A0A8J8B535</accession>
<evidence type="ECO:0000313" key="4">
    <source>
        <dbReference type="EMBL" id="MBR1368664.1"/>
    </source>
</evidence>
<keyword evidence="2" id="KW-0812">Transmembrane</keyword>
<dbReference type="AlphaFoldDB" id="A0A8J8B535"/>
<dbReference type="InterPro" id="IPR024370">
    <property type="entry name" value="PBP_domain"/>
</dbReference>
<keyword evidence="5" id="KW-1185">Reference proteome</keyword>
<dbReference type="InterPro" id="IPR050811">
    <property type="entry name" value="Phosphate_ABC_transporter"/>
</dbReference>
<feature type="transmembrane region" description="Helical" evidence="2">
    <location>
        <begin position="25"/>
        <end position="48"/>
    </location>
</feature>